<keyword evidence="1" id="KW-0472">Membrane</keyword>
<keyword evidence="4" id="KW-1185">Reference proteome</keyword>
<proteinExistence type="predicted"/>
<dbReference type="EMBL" id="CAXDID020000875">
    <property type="protein sequence ID" value="CAL6115369.1"/>
    <property type="molecule type" value="Genomic_DNA"/>
</dbReference>
<evidence type="ECO:0000313" key="3">
    <source>
        <dbReference type="EMBL" id="CAL6115369.1"/>
    </source>
</evidence>
<evidence type="ECO:0000256" key="1">
    <source>
        <dbReference type="SAM" id="Phobius"/>
    </source>
</evidence>
<evidence type="ECO:0000313" key="4">
    <source>
        <dbReference type="Proteomes" id="UP001642409"/>
    </source>
</evidence>
<dbReference type="Proteomes" id="UP001642409">
    <property type="component" value="Unassembled WGS sequence"/>
</dbReference>
<name>A0AA86NRP4_9EUKA</name>
<reference evidence="2" key="1">
    <citation type="submission" date="2023-06" db="EMBL/GenBank/DDBJ databases">
        <authorList>
            <person name="Kurt Z."/>
        </authorList>
    </citation>
    <scope>NUCLEOTIDE SEQUENCE</scope>
</reference>
<reference evidence="3 4" key="2">
    <citation type="submission" date="2024-07" db="EMBL/GenBank/DDBJ databases">
        <authorList>
            <person name="Akdeniz Z."/>
        </authorList>
    </citation>
    <scope>NUCLEOTIDE SEQUENCE [LARGE SCALE GENOMIC DNA]</scope>
</reference>
<accession>A0AA86NRP4</accession>
<feature type="transmembrane region" description="Helical" evidence="1">
    <location>
        <begin position="572"/>
        <end position="593"/>
    </location>
</feature>
<evidence type="ECO:0000313" key="2">
    <source>
        <dbReference type="EMBL" id="CAI9923580.1"/>
    </source>
</evidence>
<dbReference type="AlphaFoldDB" id="A0AA86NRP4"/>
<sequence length="621" mass="68436">MLLLQLSLLDLTISNKEQIADCYTAASNVRFISLRGSRSFRLYLVPSGKQECNQLPRGLNVTIFATKLVDGSDNFIPNSFIVTNFSYATTIGINIPCTKCTNDNYLGSDQINQVIVTFESAIHFTRIVMGAVQTEKGLQVNCFRTGGGMGGGQMGGGQNGGQNGGGQNWASQMIVDFNYISFQATPSGSCPQLISADPTKLKALISADLFIVYQDGTVDRYEKLNVGTDIISSSMPPSATAVNTYNITMSNIGRKPILEAVQLIQLQLYFANTGIPLMATVQANTISLASFQRAFKKVNMKVQKDIAFLDLEVNTQVVLGTPLFQSYNTVLQALQPDKVELKFSGYSKQISSSLLLDQTFVTDSTISTYQEPSMSFSMDLDSFTFQNMKMQIDCNLVKEKSCASNLQRFLNTNDSTFQFNMFIKFFKNGVVVKAMNQPIPRASSSCFEGATGFLGPNSIEIQLQQNKEADRCALNVSSKIDLLVNLSKTDRVSKQNIVQQIAVNNIDFKYNISLPLTETERAEIVDYLASNSTNNLVQILSFVNNGTIVDYASLAEFQQSDLAIFQKSAKQAILIVGVVALCFCTISLLYPIARKTIQPRLQKNRQLKLKVANSTTDKYDL</sequence>
<keyword evidence="1" id="KW-1133">Transmembrane helix</keyword>
<keyword evidence="1" id="KW-0812">Transmembrane</keyword>
<protein>
    <recommendedName>
        <fullName evidence="5">Transmembrane protein</fullName>
    </recommendedName>
</protein>
<organism evidence="2">
    <name type="scientific">Hexamita inflata</name>
    <dbReference type="NCBI Taxonomy" id="28002"/>
    <lineage>
        <taxon>Eukaryota</taxon>
        <taxon>Metamonada</taxon>
        <taxon>Diplomonadida</taxon>
        <taxon>Hexamitidae</taxon>
        <taxon>Hexamitinae</taxon>
        <taxon>Hexamita</taxon>
    </lineage>
</organism>
<dbReference type="EMBL" id="CATOUU010000285">
    <property type="protein sequence ID" value="CAI9923580.1"/>
    <property type="molecule type" value="Genomic_DNA"/>
</dbReference>
<comment type="caution">
    <text evidence="2">The sequence shown here is derived from an EMBL/GenBank/DDBJ whole genome shotgun (WGS) entry which is preliminary data.</text>
</comment>
<evidence type="ECO:0008006" key="5">
    <source>
        <dbReference type="Google" id="ProtNLM"/>
    </source>
</evidence>
<gene>
    <name evidence="2" type="ORF">HINF_LOCUS11225</name>
    <name evidence="3" type="ORF">HINF_LOCUS78595</name>
</gene>